<keyword evidence="2" id="KW-1185">Reference proteome</keyword>
<protein>
    <submittedName>
        <fullName evidence="1">9163_t:CDS:1</fullName>
    </submittedName>
</protein>
<name>A0ACA9PIC7_9GLOM</name>
<comment type="caution">
    <text evidence="1">The sequence shown here is derived from an EMBL/GenBank/DDBJ whole genome shotgun (WGS) entry which is preliminary data.</text>
</comment>
<dbReference type="EMBL" id="CAJVPM010039922">
    <property type="protein sequence ID" value="CAG8702118.1"/>
    <property type="molecule type" value="Genomic_DNA"/>
</dbReference>
<accession>A0ACA9PIC7</accession>
<evidence type="ECO:0000313" key="1">
    <source>
        <dbReference type="EMBL" id="CAG8702118.1"/>
    </source>
</evidence>
<organism evidence="1 2">
    <name type="scientific">Scutellospora calospora</name>
    <dbReference type="NCBI Taxonomy" id="85575"/>
    <lineage>
        <taxon>Eukaryota</taxon>
        <taxon>Fungi</taxon>
        <taxon>Fungi incertae sedis</taxon>
        <taxon>Mucoromycota</taxon>
        <taxon>Glomeromycotina</taxon>
        <taxon>Glomeromycetes</taxon>
        <taxon>Diversisporales</taxon>
        <taxon>Gigasporaceae</taxon>
        <taxon>Scutellospora</taxon>
    </lineage>
</organism>
<sequence length="106" mass="11917">LADYVHSKGLLFGIYGDAGTHTCANRAGSLNFEYKDAQVFAEWGVDYLKYDNCNNTKLPAEKRYQANALNAAGRPTYFSLCEWGENKPYIWGPGIAGERLLTFRQN</sequence>
<evidence type="ECO:0000313" key="2">
    <source>
        <dbReference type="Proteomes" id="UP000789860"/>
    </source>
</evidence>
<dbReference type="Proteomes" id="UP000789860">
    <property type="component" value="Unassembled WGS sequence"/>
</dbReference>
<proteinExistence type="predicted"/>
<feature type="non-terminal residue" evidence="1">
    <location>
        <position position="106"/>
    </location>
</feature>
<gene>
    <name evidence="1" type="ORF">SCALOS_LOCUS10536</name>
</gene>
<reference evidence="1" key="1">
    <citation type="submission" date="2021-06" db="EMBL/GenBank/DDBJ databases">
        <authorList>
            <person name="Kallberg Y."/>
            <person name="Tangrot J."/>
            <person name="Rosling A."/>
        </authorList>
    </citation>
    <scope>NUCLEOTIDE SEQUENCE</scope>
    <source>
        <strain evidence="1">AU212A</strain>
    </source>
</reference>
<feature type="non-terminal residue" evidence="1">
    <location>
        <position position="1"/>
    </location>
</feature>